<reference evidence="1" key="1">
    <citation type="submission" date="2020-12" db="EMBL/GenBank/DDBJ databases">
        <title>Metabolic potential, ecology and presence of endohyphal bacteria is reflected in genomic diversity of Mucoromycotina.</title>
        <authorList>
            <person name="Muszewska A."/>
            <person name="Okrasinska A."/>
            <person name="Steczkiewicz K."/>
            <person name="Drgas O."/>
            <person name="Orlowska M."/>
            <person name="Perlinska-Lenart U."/>
            <person name="Aleksandrzak-Piekarczyk T."/>
            <person name="Szatraj K."/>
            <person name="Zielenkiewicz U."/>
            <person name="Pilsyk S."/>
            <person name="Malc E."/>
            <person name="Mieczkowski P."/>
            <person name="Kruszewska J.S."/>
            <person name="Biernat P."/>
            <person name="Pawlowska J."/>
        </authorList>
    </citation>
    <scope>NUCLEOTIDE SEQUENCE</scope>
    <source>
        <strain evidence="1">WA0000067209</strain>
    </source>
</reference>
<name>A0A8H7PGP3_MORIS</name>
<evidence type="ECO:0000313" key="2">
    <source>
        <dbReference type="Proteomes" id="UP000654370"/>
    </source>
</evidence>
<proteinExistence type="predicted"/>
<dbReference type="Proteomes" id="UP000654370">
    <property type="component" value="Unassembled WGS sequence"/>
</dbReference>
<sequence length="193" mass="21381">MDAADATFHFVNGLEYKTKVQVMLREPRSLEKAYKQAEYFSLIQQTARGVVITPHVPAASDHYQPQPQRAPKAATTDGFKCHSLRCGRIGIRHVPKVTAKVDFSGKLLAQSSLSIPAPWQSADINKLDANASNKTTRYNYVLDEEVFRVHVDDLVLSELLAMSSFNGVSLPLYPITLKGQNFTVMIDSGATEN</sequence>
<gene>
    <name evidence="1" type="ORF">INT43_005054</name>
</gene>
<dbReference type="EMBL" id="JAEPQZ010000014">
    <property type="protein sequence ID" value="KAG2173636.1"/>
    <property type="molecule type" value="Genomic_DNA"/>
</dbReference>
<evidence type="ECO:0000313" key="1">
    <source>
        <dbReference type="EMBL" id="KAG2173636.1"/>
    </source>
</evidence>
<protein>
    <submittedName>
        <fullName evidence="1">Uncharacterized protein</fullName>
    </submittedName>
</protein>
<comment type="caution">
    <text evidence="1">The sequence shown here is derived from an EMBL/GenBank/DDBJ whole genome shotgun (WGS) entry which is preliminary data.</text>
</comment>
<accession>A0A8H7PGP3</accession>
<keyword evidence="2" id="KW-1185">Reference proteome</keyword>
<dbReference type="AlphaFoldDB" id="A0A8H7PGP3"/>
<organism evidence="1 2">
    <name type="scientific">Mortierella isabellina</name>
    <name type="common">Filamentous fungus</name>
    <name type="synonym">Umbelopsis isabellina</name>
    <dbReference type="NCBI Taxonomy" id="91625"/>
    <lineage>
        <taxon>Eukaryota</taxon>
        <taxon>Fungi</taxon>
        <taxon>Fungi incertae sedis</taxon>
        <taxon>Mucoromycota</taxon>
        <taxon>Mucoromycotina</taxon>
        <taxon>Umbelopsidomycetes</taxon>
        <taxon>Umbelopsidales</taxon>
        <taxon>Umbelopsidaceae</taxon>
        <taxon>Umbelopsis</taxon>
    </lineage>
</organism>